<feature type="non-terminal residue" evidence="2">
    <location>
        <position position="126"/>
    </location>
</feature>
<proteinExistence type="predicted"/>
<feature type="region of interest" description="Disordered" evidence="1">
    <location>
        <begin position="54"/>
        <end position="126"/>
    </location>
</feature>
<organism evidence="2 3">
    <name type="scientific">Protopolystoma xenopodis</name>
    <dbReference type="NCBI Taxonomy" id="117903"/>
    <lineage>
        <taxon>Eukaryota</taxon>
        <taxon>Metazoa</taxon>
        <taxon>Spiralia</taxon>
        <taxon>Lophotrochozoa</taxon>
        <taxon>Platyhelminthes</taxon>
        <taxon>Monogenea</taxon>
        <taxon>Polyopisthocotylea</taxon>
        <taxon>Polystomatidea</taxon>
        <taxon>Polystomatidae</taxon>
        <taxon>Protopolystoma</taxon>
    </lineage>
</organism>
<keyword evidence="3" id="KW-1185">Reference proteome</keyword>
<dbReference type="EMBL" id="CAAALY010061258">
    <property type="protein sequence ID" value="VEL23310.1"/>
    <property type="molecule type" value="Genomic_DNA"/>
</dbReference>
<dbReference type="Proteomes" id="UP000784294">
    <property type="component" value="Unassembled WGS sequence"/>
</dbReference>
<name>A0A3S5A9A9_9PLAT</name>
<reference evidence="2" key="1">
    <citation type="submission" date="2018-11" db="EMBL/GenBank/DDBJ databases">
        <authorList>
            <consortium name="Pathogen Informatics"/>
        </authorList>
    </citation>
    <scope>NUCLEOTIDE SEQUENCE</scope>
</reference>
<dbReference type="AlphaFoldDB" id="A0A3S5A9A9"/>
<evidence type="ECO:0000313" key="3">
    <source>
        <dbReference type="Proteomes" id="UP000784294"/>
    </source>
</evidence>
<feature type="compositionally biased region" description="Polar residues" evidence="1">
    <location>
        <begin position="109"/>
        <end position="126"/>
    </location>
</feature>
<accession>A0A3S5A9A9</accession>
<feature type="compositionally biased region" description="Pro residues" evidence="1">
    <location>
        <begin position="55"/>
        <end position="92"/>
    </location>
</feature>
<comment type="caution">
    <text evidence="2">The sequence shown here is derived from an EMBL/GenBank/DDBJ whole genome shotgun (WGS) entry which is preliminary data.</text>
</comment>
<sequence length="126" mass="13667">MWPGPHGNVWPSAQLTTQAWPFQNSTGPDDLAKLARQWAIQRGAEQTMIMAPTFPHYPAPWPVPSHVPPPPPPPPPPYSAPEPTPVEPPEPSAPIAHSRPTGETDRLSNECSSTPDTSSHMGDSWT</sequence>
<gene>
    <name evidence="2" type="ORF">PXEA_LOCUS16750</name>
</gene>
<evidence type="ECO:0000313" key="2">
    <source>
        <dbReference type="EMBL" id="VEL23310.1"/>
    </source>
</evidence>
<evidence type="ECO:0000256" key="1">
    <source>
        <dbReference type="SAM" id="MobiDB-lite"/>
    </source>
</evidence>
<protein>
    <submittedName>
        <fullName evidence="2">Uncharacterized protein</fullName>
    </submittedName>
</protein>